<dbReference type="PROSITE" id="PS50222">
    <property type="entry name" value="EF_HAND_2"/>
    <property type="match status" value="1"/>
</dbReference>
<dbReference type="EMBL" id="LFYR01001368">
    <property type="protein sequence ID" value="KMZ62366.1"/>
    <property type="molecule type" value="Genomic_DNA"/>
</dbReference>
<dbReference type="SUPFAM" id="SSF47473">
    <property type="entry name" value="EF-hand"/>
    <property type="match status" value="1"/>
</dbReference>
<sequence>MGQVIGALCEKINGTEWRNEQKKKITDIAFETLKMETADETPGAGVEHMEFDKFYIAVLRIYNEMNKILPGNHTDPPTREELKKLMGEFDVNLDGLLDRSEFEEFIKKISKDTVTLFSTKLMITLVMAPTAALLTKKTTEDVPGVGRAVQKIPTSVYTTLFTFLVVWFQSP</sequence>
<dbReference type="OMA" id="ITDQVFD"/>
<dbReference type="InterPro" id="IPR011992">
    <property type="entry name" value="EF-hand-dom_pair"/>
</dbReference>
<dbReference type="PANTHER" id="PTHR37754:SF4">
    <property type="entry name" value="EF-HAND DOMAIN-CONTAINING PROTEIN"/>
    <property type="match status" value="1"/>
</dbReference>
<keyword evidence="3" id="KW-1185">Reference proteome</keyword>
<dbReference type="Proteomes" id="UP000036987">
    <property type="component" value="Unassembled WGS sequence"/>
</dbReference>
<dbReference type="InterPro" id="IPR002048">
    <property type="entry name" value="EF_hand_dom"/>
</dbReference>
<dbReference type="AlphaFoldDB" id="A0A0K9NZY0"/>
<protein>
    <submittedName>
        <fullName evidence="2">Calcium-binding EF hand family protein</fullName>
    </submittedName>
</protein>
<evidence type="ECO:0000259" key="1">
    <source>
        <dbReference type="PROSITE" id="PS50222"/>
    </source>
</evidence>
<accession>A0A0K9NZY0</accession>
<dbReference type="PANTHER" id="PTHR37754">
    <property type="entry name" value="CALCIUM ION-BINDING PROTEIN"/>
    <property type="match status" value="1"/>
</dbReference>
<dbReference type="OrthoDB" id="47513at2759"/>
<gene>
    <name evidence="2" type="ORF">ZOSMA_46G00400</name>
</gene>
<feature type="domain" description="EF-hand" evidence="1">
    <location>
        <begin position="77"/>
        <end position="112"/>
    </location>
</feature>
<dbReference type="GO" id="GO:0005509">
    <property type="term" value="F:calcium ion binding"/>
    <property type="evidence" value="ECO:0007669"/>
    <property type="project" value="InterPro"/>
</dbReference>
<proteinExistence type="predicted"/>
<organism evidence="2 3">
    <name type="scientific">Zostera marina</name>
    <name type="common">Eelgrass</name>
    <dbReference type="NCBI Taxonomy" id="29655"/>
    <lineage>
        <taxon>Eukaryota</taxon>
        <taxon>Viridiplantae</taxon>
        <taxon>Streptophyta</taxon>
        <taxon>Embryophyta</taxon>
        <taxon>Tracheophyta</taxon>
        <taxon>Spermatophyta</taxon>
        <taxon>Magnoliopsida</taxon>
        <taxon>Liliopsida</taxon>
        <taxon>Zosteraceae</taxon>
        <taxon>Zostera</taxon>
    </lineage>
</organism>
<reference evidence="3" key="1">
    <citation type="journal article" date="2016" name="Nature">
        <title>The genome of the seagrass Zostera marina reveals angiosperm adaptation to the sea.</title>
        <authorList>
            <person name="Olsen J.L."/>
            <person name="Rouze P."/>
            <person name="Verhelst B."/>
            <person name="Lin Y.-C."/>
            <person name="Bayer T."/>
            <person name="Collen J."/>
            <person name="Dattolo E."/>
            <person name="De Paoli E."/>
            <person name="Dittami S."/>
            <person name="Maumus F."/>
            <person name="Michel G."/>
            <person name="Kersting A."/>
            <person name="Lauritano C."/>
            <person name="Lohaus R."/>
            <person name="Toepel M."/>
            <person name="Tonon T."/>
            <person name="Vanneste K."/>
            <person name="Amirebrahimi M."/>
            <person name="Brakel J."/>
            <person name="Bostroem C."/>
            <person name="Chovatia M."/>
            <person name="Grimwood J."/>
            <person name="Jenkins J.W."/>
            <person name="Jueterbock A."/>
            <person name="Mraz A."/>
            <person name="Stam W.T."/>
            <person name="Tice H."/>
            <person name="Bornberg-Bauer E."/>
            <person name="Green P.J."/>
            <person name="Pearson G.A."/>
            <person name="Procaccini G."/>
            <person name="Duarte C.M."/>
            <person name="Schmutz J."/>
            <person name="Reusch T.B.H."/>
            <person name="Van de Peer Y."/>
        </authorList>
    </citation>
    <scope>NUCLEOTIDE SEQUENCE [LARGE SCALE GENOMIC DNA]</scope>
    <source>
        <strain evidence="3">cv. Finnish</strain>
    </source>
</reference>
<comment type="caution">
    <text evidence="2">The sequence shown here is derived from an EMBL/GenBank/DDBJ whole genome shotgun (WGS) entry which is preliminary data.</text>
</comment>
<evidence type="ECO:0000313" key="3">
    <source>
        <dbReference type="Proteomes" id="UP000036987"/>
    </source>
</evidence>
<dbReference type="Gene3D" id="1.10.238.10">
    <property type="entry name" value="EF-hand"/>
    <property type="match status" value="1"/>
</dbReference>
<name>A0A0K9NZY0_ZOSMR</name>
<evidence type="ECO:0000313" key="2">
    <source>
        <dbReference type="EMBL" id="KMZ62366.1"/>
    </source>
</evidence>